<evidence type="ECO:0000313" key="4">
    <source>
        <dbReference type="Proteomes" id="UP000269945"/>
    </source>
</evidence>
<feature type="region of interest" description="Disordered" evidence="1">
    <location>
        <begin position="42"/>
        <end position="132"/>
    </location>
</feature>
<reference evidence="3 4" key="1">
    <citation type="submission" date="2018-10" db="EMBL/GenBank/DDBJ databases">
        <authorList>
            <person name="Ekblom R."/>
            <person name="Jareborg N."/>
        </authorList>
    </citation>
    <scope>NUCLEOTIDE SEQUENCE [LARGE SCALE GENOMIC DNA]</scope>
    <source>
        <tissue evidence="3">Muscle</tissue>
    </source>
</reference>
<protein>
    <submittedName>
        <fullName evidence="3">Uncharacterized protein</fullName>
    </submittedName>
</protein>
<feature type="region of interest" description="Disordered" evidence="1">
    <location>
        <begin position="242"/>
        <end position="296"/>
    </location>
</feature>
<keyword evidence="4" id="KW-1185">Reference proteome</keyword>
<feature type="non-terminal residue" evidence="3">
    <location>
        <position position="1"/>
    </location>
</feature>
<keyword evidence="2" id="KW-0732">Signal</keyword>
<evidence type="ECO:0000313" key="3">
    <source>
        <dbReference type="EMBL" id="VCW70461.1"/>
    </source>
</evidence>
<evidence type="ECO:0000256" key="2">
    <source>
        <dbReference type="SAM" id="SignalP"/>
    </source>
</evidence>
<sequence length="296" mass="29362">LCLTPRPGLARLPTALSLLSAWLAGAWDSARGAPGLLTHRVGSTGHALGSPAPRSEAEEGLAGAEARGPAGGHGVEVPGHHAQSQAAPAPPSPPGPSGVLGGRHLVWLSPPQQLGPGLRPQLLPDDQRDGQHLDSLPAHLVLRVAPAGAGGGSGLPGGAVPPAAARLPGARLPLPLRVVLRAHLQLHGGAGAPWRPQLQPRPLPPQAVLSPMPPTPCRPPGCTAACTGSSCLLPHSIPSCAPASPATPGSPSWRALGSVRSSARPPSPIPSCSTTSLSSTGSDCAGTGAPAAGRTR</sequence>
<feature type="signal peptide" evidence="2">
    <location>
        <begin position="1"/>
        <end position="32"/>
    </location>
</feature>
<feature type="chain" id="PRO_5040983234" evidence="2">
    <location>
        <begin position="33"/>
        <end position="296"/>
    </location>
</feature>
<gene>
    <name evidence="3" type="ORF">BN2614_LOCUS1</name>
</gene>
<proteinExistence type="predicted"/>
<feature type="compositionally biased region" description="Low complexity" evidence="1">
    <location>
        <begin position="110"/>
        <end position="124"/>
    </location>
</feature>
<dbReference type="EMBL" id="CYRY02005938">
    <property type="protein sequence ID" value="VCW70461.1"/>
    <property type="molecule type" value="Genomic_DNA"/>
</dbReference>
<dbReference type="AlphaFoldDB" id="A0A9X9LKB4"/>
<name>A0A9X9LKB4_GULGU</name>
<organism evidence="3 4">
    <name type="scientific">Gulo gulo</name>
    <name type="common">Wolverine</name>
    <name type="synonym">Gluton</name>
    <dbReference type="NCBI Taxonomy" id="48420"/>
    <lineage>
        <taxon>Eukaryota</taxon>
        <taxon>Metazoa</taxon>
        <taxon>Chordata</taxon>
        <taxon>Craniata</taxon>
        <taxon>Vertebrata</taxon>
        <taxon>Euteleostomi</taxon>
        <taxon>Mammalia</taxon>
        <taxon>Eutheria</taxon>
        <taxon>Laurasiatheria</taxon>
        <taxon>Carnivora</taxon>
        <taxon>Caniformia</taxon>
        <taxon>Musteloidea</taxon>
        <taxon>Mustelidae</taxon>
        <taxon>Guloninae</taxon>
        <taxon>Gulo</taxon>
    </lineage>
</organism>
<comment type="caution">
    <text evidence="3">The sequence shown here is derived from an EMBL/GenBank/DDBJ whole genome shotgun (WGS) entry which is preliminary data.</text>
</comment>
<dbReference type="Proteomes" id="UP000269945">
    <property type="component" value="Unassembled WGS sequence"/>
</dbReference>
<evidence type="ECO:0000256" key="1">
    <source>
        <dbReference type="SAM" id="MobiDB-lite"/>
    </source>
</evidence>
<accession>A0A9X9LKB4</accession>